<protein>
    <recommendedName>
        <fullName evidence="1">Aminoglycoside phosphotransferase domain-containing protein</fullName>
    </recommendedName>
</protein>
<dbReference type="RefSeq" id="XP_002624514.2">
    <property type="nucleotide sequence ID" value="XM_002624468.2"/>
</dbReference>
<dbReference type="VEuPathDB" id="FungiDB:BDBG_05283"/>
<dbReference type="EMBL" id="GG657457">
    <property type="protein sequence ID" value="OAT09524.1"/>
    <property type="molecule type" value="Genomic_DNA"/>
</dbReference>
<feature type="domain" description="Aminoglycoside phosphotransferase" evidence="1">
    <location>
        <begin position="54"/>
        <end position="261"/>
    </location>
</feature>
<organism evidence="2 3">
    <name type="scientific">Blastomyces gilchristii (strain SLH14081)</name>
    <name type="common">Blastomyces dermatitidis</name>
    <dbReference type="NCBI Taxonomy" id="559298"/>
    <lineage>
        <taxon>Eukaryota</taxon>
        <taxon>Fungi</taxon>
        <taxon>Dikarya</taxon>
        <taxon>Ascomycota</taxon>
        <taxon>Pezizomycotina</taxon>
        <taxon>Eurotiomycetes</taxon>
        <taxon>Eurotiomycetidae</taxon>
        <taxon>Onygenales</taxon>
        <taxon>Ajellomycetaceae</taxon>
        <taxon>Blastomyces</taxon>
    </lineage>
</organism>
<dbReference type="SUPFAM" id="SSF56112">
    <property type="entry name" value="Protein kinase-like (PK-like)"/>
    <property type="match status" value="1"/>
</dbReference>
<dbReference type="Pfam" id="PF01636">
    <property type="entry name" value="APH"/>
    <property type="match status" value="1"/>
</dbReference>
<dbReference type="CDD" id="cd05120">
    <property type="entry name" value="APH_ChoK_like"/>
    <property type="match status" value="1"/>
</dbReference>
<dbReference type="PANTHER" id="PTHR21310:SF39">
    <property type="entry name" value="AMINOGLYCOSIDE PHOSPHOTRANSFERASE DOMAIN-CONTAINING PROTEIN"/>
    <property type="match status" value="1"/>
</dbReference>
<keyword evidence="3" id="KW-1185">Reference proteome</keyword>
<dbReference type="KEGG" id="bgh:BDBG_05283"/>
<dbReference type="InterPro" id="IPR002575">
    <property type="entry name" value="Aminoglycoside_PTrfase"/>
</dbReference>
<proteinExistence type="predicted"/>
<name>A0A179UNG7_BLAGS</name>
<dbReference type="PANTHER" id="PTHR21310">
    <property type="entry name" value="AMINOGLYCOSIDE PHOSPHOTRANSFERASE-RELATED-RELATED"/>
    <property type="match status" value="1"/>
</dbReference>
<gene>
    <name evidence="2" type="ORF">BDBG_05283</name>
</gene>
<dbReference type="InterPro" id="IPR011009">
    <property type="entry name" value="Kinase-like_dom_sf"/>
</dbReference>
<dbReference type="OrthoDB" id="3250044at2759"/>
<dbReference type="Proteomes" id="UP000002038">
    <property type="component" value="Unassembled WGS sequence"/>
</dbReference>
<dbReference type="InterPro" id="IPR051678">
    <property type="entry name" value="AGP_Transferase"/>
</dbReference>
<accession>A0A179UNG7</accession>
<dbReference type="Gene3D" id="3.90.1200.10">
    <property type="match status" value="1"/>
</dbReference>
<evidence type="ECO:0000313" key="2">
    <source>
        <dbReference type="EMBL" id="OAT09524.1"/>
    </source>
</evidence>
<reference evidence="3" key="1">
    <citation type="journal article" date="2015" name="PLoS Genet.">
        <title>The dynamic genome and transcriptome of the human fungal pathogen Blastomyces and close relative Emmonsia.</title>
        <authorList>
            <person name="Munoz J.F."/>
            <person name="Gauthier G.M."/>
            <person name="Desjardins C.A."/>
            <person name="Gallo J.E."/>
            <person name="Holder J."/>
            <person name="Sullivan T.D."/>
            <person name="Marty A.J."/>
            <person name="Carmen J.C."/>
            <person name="Chen Z."/>
            <person name="Ding L."/>
            <person name="Gujja S."/>
            <person name="Magrini V."/>
            <person name="Misas E."/>
            <person name="Mitreva M."/>
            <person name="Priest M."/>
            <person name="Saif S."/>
            <person name="Whiston E.A."/>
            <person name="Young S."/>
            <person name="Zeng Q."/>
            <person name="Goldman W.E."/>
            <person name="Mardis E.R."/>
            <person name="Taylor J.W."/>
            <person name="McEwen J.G."/>
            <person name="Clay O.K."/>
            <person name="Klein B.S."/>
            <person name="Cuomo C.A."/>
        </authorList>
    </citation>
    <scope>NUCLEOTIDE SEQUENCE [LARGE SCALE GENOMIC DNA]</scope>
    <source>
        <strain evidence="3">SLH14081</strain>
    </source>
</reference>
<sequence length="297" mass="33789">MTKVVRLGTPNFDLASRQSGTEFPLDGYDITKVPDETLIELFNTAPLLHDYQGTRIVRLSRTLVLKGGELVRPCEAEIMKLVEAKTSISVPKVHRVLNIKTQDTFFGCHCYFIMDFIEGDIIQDCWEDLSQAQREDVVSQVASIFLALQSAQVPQQPGPVDCQFCKAKGCWFSDIGGGPFRDVTAMEAWFNRKLEICQSFKQAPDTVPLFSFDKLVLTHQDIALRNLILDPKGKVWLIDWGDAGIYPEGFEYAALATRRWTAVLFTDMLFERIPKHPKMEWQLSQIMYALTTGQWID</sequence>
<evidence type="ECO:0000259" key="1">
    <source>
        <dbReference type="Pfam" id="PF01636"/>
    </source>
</evidence>
<dbReference type="GeneID" id="8504100"/>
<evidence type="ECO:0000313" key="3">
    <source>
        <dbReference type="Proteomes" id="UP000002038"/>
    </source>
</evidence>
<dbReference type="AlphaFoldDB" id="A0A179UNG7"/>